<accession>A0ABN7X2S8</accession>
<evidence type="ECO:0000313" key="2">
    <source>
        <dbReference type="Proteomes" id="UP000789901"/>
    </source>
</evidence>
<keyword evidence="2" id="KW-1185">Reference proteome</keyword>
<sequence>DPDQDNPNKAGPECTKCMQLNMANNYILNREAILLEQSDLPIDSP</sequence>
<feature type="non-terminal residue" evidence="1">
    <location>
        <position position="1"/>
    </location>
</feature>
<proteinExistence type="predicted"/>
<reference evidence="1 2" key="1">
    <citation type="submission" date="2021-06" db="EMBL/GenBank/DDBJ databases">
        <authorList>
            <person name="Kallberg Y."/>
            <person name="Tangrot J."/>
            <person name="Rosling A."/>
        </authorList>
    </citation>
    <scope>NUCLEOTIDE SEQUENCE [LARGE SCALE GENOMIC DNA]</scope>
    <source>
        <strain evidence="1 2">120-4 pot B 10/14</strain>
    </source>
</reference>
<dbReference type="EMBL" id="CAJVQB010084618">
    <property type="protein sequence ID" value="CAG8846714.1"/>
    <property type="molecule type" value="Genomic_DNA"/>
</dbReference>
<comment type="caution">
    <text evidence="1">The sequence shown here is derived from an EMBL/GenBank/DDBJ whole genome shotgun (WGS) entry which is preliminary data.</text>
</comment>
<evidence type="ECO:0000313" key="1">
    <source>
        <dbReference type="EMBL" id="CAG8846714.1"/>
    </source>
</evidence>
<gene>
    <name evidence="1" type="ORF">GMARGA_LOCUS38294</name>
</gene>
<protein>
    <submittedName>
        <fullName evidence="1">16880_t:CDS:1</fullName>
    </submittedName>
</protein>
<dbReference type="Proteomes" id="UP000789901">
    <property type="component" value="Unassembled WGS sequence"/>
</dbReference>
<name>A0ABN7X2S8_GIGMA</name>
<organism evidence="1 2">
    <name type="scientific">Gigaspora margarita</name>
    <dbReference type="NCBI Taxonomy" id="4874"/>
    <lineage>
        <taxon>Eukaryota</taxon>
        <taxon>Fungi</taxon>
        <taxon>Fungi incertae sedis</taxon>
        <taxon>Mucoromycota</taxon>
        <taxon>Glomeromycotina</taxon>
        <taxon>Glomeromycetes</taxon>
        <taxon>Diversisporales</taxon>
        <taxon>Gigasporaceae</taxon>
        <taxon>Gigaspora</taxon>
    </lineage>
</organism>